<proteinExistence type="predicted"/>
<protein>
    <submittedName>
        <fullName evidence="1">Uncharacterized protein</fullName>
    </submittedName>
</protein>
<accession>A0ACC0UEX3</accession>
<comment type="caution">
    <text evidence="1">The sequence shown here is derived from an EMBL/GenBank/DDBJ whole genome shotgun (WGS) entry which is preliminary data.</text>
</comment>
<evidence type="ECO:0000313" key="2">
    <source>
        <dbReference type="Proteomes" id="UP001207468"/>
    </source>
</evidence>
<sequence length="1153" mass="125513">MENTPPFPVVRLARPSSLMHSLPSKSSPTKRDTTRVLTPHPPAPFQDVFNTGLLTPQASQFAVDSDAAKSLISPPPEDPARTGTSRQSVRYSPIPPPVFGPPHSPTDLDASPRGHELVRSPPHLRVTSRTPAVVHPSANAPRSHRTPYTTSTGQIGPSGRRCVSEEEGDAGNDGHPFANASAVARKPRQSNAPPPESIKPDRLARSPTKLGRSPTLLRSPHAENDKADYIPPHLSARARSSTPLPAYEPPAERFTPPREVFLSSPRVSKSSKRKKTLKVTIKKEPPEIDLSRLPPPSPTDDPILLHGRPRRPRPPVPTNARETPLLESTPPGPGRQSSPINRCALDFPLPGIPSDVDDHEDPDLPEQPVFNFAADGEDFSSSSDGDGLEHEGEYTGRFRVVHVPTKADPPTSTTRERIEQWGRPISPFPHGADPILEDEMDNGADGSSDTDLSPARPQFRVEEIEDRRVPEALEDVQGSEIEVQEEHAKATETSEMGLITPPSVLLANDNHVRVTSHIEAAPSVQDGSDEALDNFGEIPTYPQQDMRENCEPGDENSNQNGNTPSQERDETVANFHPVLDSGDGELVGEERTDEEIVDRALSEEPGPFTSPRQRTAEPQLLEESVEVDEPMVEAADAESEGDSGDESDFGVIKVVSDDPWAAARAAAILKQHDWDLVMKARKNRSVESLIRKARRGNLTSAGVSKSSRSPRRSFGVVVDGRVVMAGSPSMTLPELLHEVESELDSPTFLSRPQSAFRTPSPAPSYFRRPEAPLVIDTDGPREWSRSDWKLLDACFTDARLQVGARWGSEGVLGDVDAVELEDVVRRFEDIFGGEEFVAGLGPAFEWEDLLKRAKALQKKQRDGRGAPATPTLRFSSVSSTPTVPDFTPVHPARRHGVGATQPRLAAPAFETQPAPRLPASLMAPRYSHLLEEAKSLSVHDNPGSSTPGELAALPSPAADNNGVVTGATSHTIPDESVQEVPSTPSVGSRMKGFIFSYLPTLKKKTPAQKKHEPVRPGLPLPPPELLEKPRGPVITPQPRPAPRPAHPKELVHLQQAPQPSRIPMIPRVPKRMVDLRPVSPPPAASGAIKIPESRRTSGGSVKDLVSSFEDMERSREIDARALELRRQRSAGRLAAGATTGVMRTRKDGRPEWR</sequence>
<keyword evidence="2" id="KW-1185">Reference proteome</keyword>
<organism evidence="1 2">
    <name type="scientific">Russula earlei</name>
    <dbReference type="NCBI Taxonomy" id="71964"/>
    <lineage>
        <taxon>Eukaryota</taxon>
        <taxon>Fungi</taxon>
        <taxon>Dikarya</taxon>
        <taxon>Basidiomycota</taxon>
        <taxon>Agaricomycotina</taxon>
        <taxon>Agaricomycetes</taxon>
        <taxon>Russulales</taxon>
        <taxon>Russulaceae</taxon>
        <taxon>Russula</taxon>
    </lineage>
</organism>
<reference evidence="1" key="1">
    <citation type="submission" date="2021-03" db="EMBL/GenBank/DDBJ databases">
        <title>Evolutionary priming and transition to the ectomycorrhizal habit in an iconic lineage of mushroom-forming fungi: is preadaptation a requirement?</title>
        <authorList>
            <consortium name="DOE Joint Genome Institute"/>
            <person name="Looney B.P."/>
            <person name="Miyauchi S."/>
            <person name="Morin E."/>
            <person name="Drula E."/>
            <person name="Courty P.E."/>
            <person name="Chicoki N."/>
            <person name="Fauchery L."/>
            <person name="Kohler A."/>
            <person name="Kuo A."/>
            <person name="LaButti K."/>
            <person name="Pangilinan J."/>
            <person name="Lipzen A."/>
            <person name="Riley R."/>
            <person name="Andreopoulos W."/>
            <person name="He G."/>
            <person name="Johnson J."/>
            <person name="Barry K.W."/>
            <person name="Grigoriev I.V."/>
            <person name="Nagy L."/>
            <person name="Hibbett D."/>
            <person name="Henrissat B."/>
            <person name="Matheny P.B."/>
            <person name="Labbe J."/>
            <person name="Martin A.F."/>
        </authorList>
    </citation>
    <scope>NUCLEOTIDE SEQUENCE</scope>
    <source>
        <strain evidence="1">BPL698</strain>
    </source>
</reference>
<name>A0ACC0UEX3_9AGAM</name>
<gene>
    <name evidence="1" type="ORF">F5148DRAFT_1181341</name>
</gene>
<dbReference type="EMBL" id="JAGFNK010000047">
    <property type="protein sequence ID" value="KAI9510178.1"/>
    <property type="molecule type" value="Genomic_DNA"/>
</dbReference>
<evidence type="ECO:0000313" key="1">
    <source>
        <dbReference type="EMBL" id="KAI9510178.1"/>
    </source>
</evidence>
<dbReference type="Proteomes" id="UP001207468">
    <property type="component" value="Unassembled WGS sequence"/>
</dbReference>